<evidence type="ECO:0000259" key="1">
    <source>
        <dbReference type="Pfam" id="PF13482"/>
    </source>
</evidence>
<dbReference type="InterPro" id="IPR038720">
    <property type="entry name" value="YprB_RNase_H-like_dom"/>
</dbReference>
<dbReference type="AlphaFoldDB" id="L1IH79"/>
<dbReference type="EMBL" id="JH993095">
    <property type="protein sequence ID" value="EKX35185.1"/>
    <property type="molecule type" value="Genomic_DNA"/>
</dbReference>
<gene>
    <name evidence="2" type="ORF">GUITHDRAFT_118627</name>
</gene>
<dbReference type="GeneID" id="17291903"/>
<dbReference type="SUPFAM" id="SSF53098">
    <property type="entry name" value="Ribonuclease H-like"/>
    <property type="match status" value="1"/>
</dbReference>
<protein>
    <recommendedName>
        <fullName evidence="1">YprB ribonuclease H-like domain-containing protein</fullName>
    </recommendedName>
</protein>
<accession>L1IH79</accession>
<dbReference type="Proteomes" id="UP000011087">
    <property type="component" value="Unassembled WGS sequence"/>
</dbReference>
<dbReference type="PANTHER" id="PTHR38462:SF1">
    <property type="entry name" value="YPRB RIBONUCLEASE H-LIKE DOMAIN-CONTAINING PROTEIN"/>
    <property type="match status" value="1"/>
</dbReference>
<evidence type="ECO:0000313" key="2">
    <source>
        <dbReference type="EMBL" id="EKX35185.1"/>
    </source>
</evidence>
<keyword evidence="4" id="KW-1185">Reference proteome</keyword>
<feature type="domain" description="YprB ribonuclease H-like" evidence="1">
    <location>
        <begin position="4"/>
        <end position="151"/>
    </location>
</feature>
<evidence type="ECO:0000313" key="4">
    <source>
        <dbReference type="Proteomes" id="UP000011087"/>
    </source>
</evidence>
<dbReference type="EnsemblProtists" id="EKX35185">
    <property type="protein sequence ID" value="EKX35185"/>
    <property type="gene ID" value="GUITHDRAFT_118627"/>
</dbReference>
<dbReference type="OrthoDB" id="10491187at2759"/>
<reference evidence="4" key="2">
    <citation type="submission" date="2012-11" db="EMBL/GenBank/DDBJ databases">
        <authorList>
            <person name="Kuo A."/>
            <person name="Curtis B.A."/>
            <person name="Tanifuji G."/>
            <person name="Burki F."/>
            <person name="Gruber A."/>
            <person name="Irimia M."/>
            <person name="Maruyama S."/>
            <person name="Arias M.C."/>
            <person name="Ball S.G."/>
            <person name="Gile G.H."/>
            <person name="Hirakawa Y."/>
            <person name="Hopkins J.F."/>
            <person name="Rensing S.A."/>
            <person name="Schmutz J."/>
            <person name="Symeonidi A."/>
            <person name="Elias M."/>
            <person name="Eveleigh R.J."/>
            <person name="Herman E.K."/>
            <person name="Klute M.J."/>
            <person name="Nakayama T."/>
            <person name="Obornik M."/>
            <person name="Reyes-Prieto A."/>
            <person name="Armbrust E.V."/>
            <person name="Aves S.J."/>
            <person name="Beiko R.G."/>
            <person name="Coutinho P."/>
            <person name="Dacks J.B."/>
            <person name="Durnford D.G."/>
            <person name="Fast N.M."/>
            <person name="Green B.R."/>
            <person name="Grisdale C."/>
            <person name="Hempe F."/>
            <person name="Henrissat B."/>
            <person name="Hoppner M.P."/>
            <person name="Ishida K.-I."/>
            <person name="Kim E."/>
            <person name="Koreny L."/>
            <person name="Kroth P.G."/>
            <person name="Liu Y."/>
            <person name="Malik S.-B."/>
            <person name="Maier U.G."/>
            <person name="McRose D."/>
            <person name="Mock T."/>
            <person name="Neilson J.A."/>
            <person name="Onodera N.T."/>
            <person name="Poole A.M."/>
            <person name="Pritham E.J."/>
            <person name="Richards T.A."/>
            <person name="Rocap G."/>
            <person name="Roy S.W."/>
            <person name="Sarai C."/>
            <person name="Schaack S."/>
            <person name="Shirato S."/>
            <person name="Slamovits C.H."/>
            <person name="Spencer D.F."/>
            <person name="Suzuki S."/>
            <person name="Worden A.Z."/>
            <person name="Zauner S."/>
            <person name="Barry K."/>
            <person name="Bell C."/>
            <person name="Bharti A.K."/>
            <person name="Crow J.A."/>
            <person name="Grimwood J."/>
            <person name="Kramer R."/>
            <person name="Lindquist E."/>
            <person name="Lucas S."/>
            <person name="Salamov A."/>
            <person name="McFadden G.I."/>
            <person name="Lane C.E."/>
            <person name="Keeling P.J."/>
            <person name="Gray M.W."/>
            <person name="Grigoriev I.V."/>
            <person name="Archibald J.M."/>
        </authorList>
    </citation>
    <scope>NUCLEOTIDE SEQUENCE</scope>
    <source>
        <strain evidence="4">CCMP2712</strain>
    </source>
</reference>
<dbReference type="GO" id="GO:0003676">
    <property type="term" value="F:nucleic acid binding"/>
    <property type="evidence" value="ECO:0007669"/>
    <property type="project" value="InterPro"/>
</dbReference>
<reference evidence="3" key="3">
    <citation type="submission" date="2016-03" db="UniProtKB">
        <authorList>
            <consortium name="EnsemblProtists"/>
        </authorList>
    </citation>
    <scope>IDENTIFICATION</scope>
</reference>
<dbReference type="KEGG" id="gtt:GUITHDRAFT_118627"/>
<evidence type="ECO:0000313" key="3">
    <source>
        <dbReference type="EnsemblProtists" id="EKX35185"/>
    </source>
</evidence>
<dbReference type="HOGENOM" id="CLU_1613911_0_0_1"/>
<dbReference type="Pfam" id="PF13482">
    <property type="entry name" value="RNase_H_2"/>
    <property type="match status" value="1"/>
</dbReference>
<dbReference type="RefSeq" id="XP_005822165.1">
    <property type="nucleotide sequence ID" value="XM_005822108.1"/>
</dbReference>
<sequence>MLAFDIETTGLNFYKDSITCICIYDPAIGKEKSFHFTVGDFKEKRERAEEFMRELDDADQICTFNGIQFDIPFVQVQFKADPDRVAMWLLKTVDIFHKYKSLHNHTFSLDSALMCNNLKTKTSNGYEAVKMAKEGRLKELEEYCMMDTKLTYELTMLPYFNAPEQKTWKKH</sequence>
<organism evidence="2">
    <name type="scientific">Guillardia theta (strain CCMP2712)</name>
    <name type="common">Cryptophyte</name>
    <dbReference type="NCBI Taxonomy" id="905079"/>
    <lineage>
        <taxon>Eukaryota</taxon>
        <taxon>Cryptophyceae</taxon>
        <taxon>Pyrenomonadales</taxon>
        <taxon>Geminigeraceae</taxon>
        <taxon>Guillardia</taxon>
    </lineage>
</organism>
<dbReference type="PANTHER" id="PTHR38462">
    <property type="entry name" value="EXONUCLEASE-LIKE PROTEIN"/>
    <property type="match status" value="1"/>
</dbReference>
<proteinExistence type="predicted"/>
<dbReference type="InterPro" id="IPR012337">
    <property type="entry name" value="RNaseH-like_sf"/>
</dbReference>
<name>L1IH79_GUITC</name>
<reference evidence="2 4" key="1">
    <citation type="journal article" date="2012" name="Nature">
        <title>Algal genomes reveal evolutionary mosaicism and the fate of nucleomorphs.</title>
        <authorList>
            <consortium name="DOE Joint Genome Institute"/>
            <person name="Curtis B.A."/>
            <person name="Tanifuji G."/>
            <person name="Burki F."/>
            <person name="Gruber A."/>
            <person name="Irimia M."/>
            <person name="Maruyama S."/>
            <person name="Arias M.C."/>
            <person name="Ball S.G."/>
            <person name="Gile G.H."/>
            <person name="Hirakawa Y."/>
            <person name="Hopkins J.F."/>
            <person name="Kuo A."/>
            <person name="Rensing S.A."/>
            <person name="Schmutz J."/>
            <person name="Symeonidi A."/>
            <person name="Elias M."/>
            <person name="Eveleigh R.J."/>
            <person name="Herman E.K."/>
            <person name="Klute M.J."/>
            <person name="Nakayama T."/>
            <person name="Obornik M."/>
            <person name="Reyes-Prieto A."/>
            <person name="Armbrust E.V."/>
            <person name="Aves S.J."/>
            <person name="Beiko R.G."/>
            <person name="Coutinho P."/>
            <person name="Dacks J.B."/>
            <person name="Durnford D.G."/>
            <person name="Fast N.M."/>
            <person name="Green B.R."/>
            <person name="Grisdale C.J."/>
            <person name="Hempel F."/>
            <person name="Henrissat B."/>
            <person name="Hoppner M.P."/>
            <person name="Ishida K."/>
            <person name="Kim E."/>
            <person name="Koreny L."/>
            <person name="Kroth P.G."/>
            <person name="Liu Y."/>
            <person name="Malik S.B."/>
            <person name="Maier U.G."/>
            <person name="McRose D."/>
            <person name="Mock T."/>
            <person name="Neilson J.A."/>
            <person name="Onodera N.T."/>
            <person name="Poole A.M."/>
            <person name="Pritham E.J."/>
            <person name="Richards T.A."/>
            <person name="Rocap G."/>
            <person name="Roy S.W."/>
            <person name="Sarai C."/>
            <person name="Schaack S."/>
            <person name="Shirato S."/>
            <person name="Slamovits C.H."/>
            <person name="Spencer D.F."/>
            <person name="Suzuki S."/>
            <person name="Worden A.Z."/>
            <person name="Zauner S."/>
            <person name="Barry K."/>
            <person name="Bell C."/>
            <person name="Bharti A.K."/>
            <person name="Crow J.A."/>
            <person name="Grimwood J."/>
            <person name="Kramer R."/>
            <person name="Lindquist E."/>
            <person name="Lucas S."/>
            <person name="Salamov A."/>
            <person name="McFadden G.I."/>
            <person name="Lane C.E."/>
            <person name="Keeling P.J."/>
            <person name="Gray M.W."/>
            <person name="Grigoriev I.V."/>
            <person name="Archibald J.M."/>
        </authorList>
    </citation>
    <scope>NUCLEOTIDE SEQUENCE</scope>
    <source>
        <strain evidence="2 4">CCMP2712</strain>
    </source>
</reference>
<dbReference type="PaxDb" id="55529-EKX35185"/>
<dbReference type="Gene3D" id="3.30.420.10">
    <property type="entry name" value="Ribonuclease H-like superfamily/Ribonuclease H"/>
    <property type="match status" value="1"/>
</dbReference>
<dbReference type="InterPro" id="IPR036397">
    <property type="entry name" value="RNaseH_sf"/>
</dbReference>